<evidence type="ECO:0008006" key="6">
    <source>
        <dbReference type="Google" id="ProtNLM"/>
    </source>
</evidence>
<feature type="region of interest" description="Disordered" evidence="2">
    <location>
        <begin position="744"/>
        <end position="771"/>
    </location>
</feature>
<dbReference type="EMBL" id="CP031037">
    <property type="protein sequence ID" value="QDZ20484.1"/>
    <property type="molecule type" value="Genomic_DNA"/>
</dbReference>
<keyword evidence="1" id="KW-1015">Disulfide bond</keyword>
<dbReference type="Gene3D" id="2.60.120.260">
    <property type="entry name" value="Galactose-binding domain-like"/>
    <property type="match status" value="1"/>
</dbReference>
<feature type="region of interest" description="Disordered" evidence="2">
    <location>
        <begin position="450"/>
        <end position="474"/>
    </location>
</feature>
<accession>A0A5B8MK80</accession>
<dbReference type="SUPFAM" id="SSF49785">
    <property type="entry name" value="Galactose-binding domain-like"/>
    <property type="match status" value="1"/>
</dbReference>
<keyword evidence="3" id="KW-0732">Signal</keyword>
<evidence type="ECO:0000313" key="5">
    <source>
        <dbReference type="Proteomes" id="UP000316726"/>
    </source>
</evidence>
<dbReference type="PROSITE" id="PS00018">
    <property type="entry name" value="EF_HAND_1"/>
    <property type="match status" value="1"/>
</dbReference>
<organism evidence="4 5">
    <name type="scientific">Chloropicon primus</name>
    <dbReference type="NCBI Taxonomy" id="1764295"/>
    <lineage>
        <taxon>Eukaryota</taxon>
        <taxon>Viridiplantae</taxon>
        <taxon>Chlorophyta</taxon>
        <taxon>Chloropicophyceae</taxon>
        <taxon>Chloropicales</taxon>
        <taxon>Chloropicaceae</taxon>
        <taxon>Chloropicon</taxon>
    </lineage>
</organism>
<feature type="chain" id="PRO_5022868555" description="EF-hand domain-containing protein" evidence="3">
    <location>
        <begin position="27"/>
        <end position="771"/>
    </location>
</feature>
<gene>
    <name evidence="4" type="ORF">A3770_04p30020</name>
</gene>
<keyword evidence="5" id="KW-1185">Reference proteome</keyword>
<evidence type="ECO:0000313" key="4">
    <source>
        <dbReference type="EMBL" id="QDZ20484.1"/>
    </source>
</evidence>
<dbReference type="InterPro" id="IPR013806">
    <property type="entry name" value="Kringle-like"/>
</dbReference>
<feature type="signal peptide" evidence="3">
    <location>
        <begin position="1"/>
        <end position="26"/>
    </location>
</feature>
<evidence type="ECO:0000256" key="3">
    <source>
        <dbReference type="SAM" id="SignalP"/>
    </source>
</evidence>
<feature type="compositionally biased region" description="Polar residues" evidence="2">
    <location>
        <begin position="758"/>
        <end position="771"/>
    </location>
</feature>
<dbReference type="InterPro" id="IPR008979">
    <property type="entry name" value="Galactose-bd-like_sf"/>
</dbReference>
<dbReference type="InterPro" id="IPR018247">
    <property type="entry name" value="EF_Hand_1_Ca_BS"/>
</dbReference>
<dbReference type="Proteomes" id="UP000316726">
    <property type="component" value="Chromosome 4"/>
</dbReference>
<name>A0A5B8MK80_9CHLO</name>
<dbReference type="SUPFAM" id="SSF57440">
    <property type="entry name" value="Kringle-like"/>
    <property type="match status" value="1"/>
</dbReference>
<feature type="region of interest" description="Disordered" evidence="2">
    <location>
        <begin position="134"/>
        <end position="162"/>
    </location>
</feature>
<evidence type="ECO:0000256" key="1">
    <source>
        <dbReference type="ARBA" id="ARBA00023157"/>
    </source>
</evidence>
<sequence length="771" mass="83821">MSDHFFAVVALIAAISSLLSSSWCLAQEDGGAPTRGGERSLGWNVPLEPQTGLLDSNGTGKAKYIKKVIWVDEIEAVTGEDVSVTPRVSDLRSALGDKLLGALAGGQLARAESAPGDAITLSRDVLPLLLQDASPDDDGGQQGIGIGPAVVGDPKGSSPSYGVTNAQLKTLDLEDLLRRKQREQQGEADLSSHLSYASASTTKSYEEHRPSFAFDGDVSTVWMSRPWTAEEGKPQWIEYSFQEPRPVRGYSLSSYPASPPPRGSSEGEDGQVNLAALGGAVFGGPTSWALKCSENGLDWTVLHSRKGAQPWIPGERRQVQIPRDKSRRLWNYCRVYVYEVPKRPDGKMQTAIGEITFQPPLVSEAARGPQDLQKVTSIRIPVEGKRTKSAEMARGAAKLRAMPQRALVQVPKKVCSFPFVHNGAPQHACISFQDQDWCKTREDEWLVCDGQQGAGGSGSQNSVRRQSRADPLDQVEARPLLAPAGEAQTRRYNIEARQCKFPFLHFGSLHNDCVSFQGQRWCKDHGDRWLTCPDSQAGGRVPEATAGDSGGKDWVLSLKALRTDQSPDLNVLEMKPQGGPEDGGAVEYEVCKIVNSPDFKLYIPPRYTRLPLGDDEAARVKLPQGFAFPFYGKEYEEMFVGSNGYITFDVADTNFLPSEESHSQKKRISVLFADIDASQSGEVQFADLKTAVAVTWSNVTLSDDASGNVPGQTFQTILFQDGTIWMGYQQASQTNNTIIGLSSGSQGYSEAPGAGRTSLASIPSCNRKQMP</sequence>
<dbReference type="AlphaFoldDB" id="A0A5B8MK80"/>
<proteinExistence type="predicted"/>
<protein>
    <recommendedName>
        <fullName evidence="6">EF-hand domain-containing protein</fullName>
    </recommendedName>
</protein>
<feature type="region of interest" description="Disordered" evidence="2">
    <location>
        <begin position="250"/>
        <end position="270"/>
    </location>
</feature>
<dbReference type="OrthoDB" id="6236007at2759"/>
<reference evidence="4 5" key="1">
    <citation type="submission" date="2018-07" db="EMBL/GenBank/DDBJ databases">
        <title>The complete nuclear genome of the prasinophyte Chloropicon primus (CCMP1205).</title>
        <authorList>
            <person name="Pombert J.-F."/>
            <person name="Otis C."/>
            <person name="Turmel M."/>
            <person name="Lemieux C."/>
        </authorList>
    </citation>
    <scope>NUCLEOTIDE SEQUENCE [LARGE SCALE GENOMIC DNA]</scope>
    <source>
        <strain evidence="4 5">CCMP1205</strain>
    </source>
</reference>
<evidence type="ECO:0000256" key="2">
    <source>
        <dbReference type="SAM" id="MobiDB-lite"/>
    </source>
</evidence>